<feature type="domain" description="NAD-dependent epimerase/dehydratase" evidence="1">
    <location>
        <begin position="654"/>
        <end position="887"/>
    </location>
</feature>
<dbReference type="Gene3D" id="3.40.50.720">
    <property type="entry name" value="NAD(P)-binding Rossmann-like Domain"/>
    <property type="match status" value="1"/>
</dbReference>
<accession>A0A9Q8WND7</accession>
<evidence type="ECO:0000313" key="2">
    <source>
        <dbReference type="EMBL" id="UQC89000.1"/>
    </source>
</evidence>
<dbReference type="GO" id="GO:0004029">
    <property type="term" value="F:aldehyde dehydrogenase (NAD+) activity"/>
    <property type="evidence" value="ECO:0007669"/>
    <property type="project" value="TreeGrafter"/>
</dbReference>
<dbReference type="InterPro" id="IPR036291">
    <property type="entry name" value="NAD(P)-bd_dom_sf"/>
</dbReference>
<keyword evidence="3" id="KW-1185">Reference proteome</keyword>
<dbReference type="RefSeq" id="XP_049150601.1">
    <property type="nucleotide sequence ID" value="XM_049293455.1"/>
</dbReference>
<dbReference type="InterPro" id="IPR001509">
    <property type="entry name" value="Epimerase_deHydtase"/>
</dbReference>
<evidence type="ECO:0000259" key="1">
    <source>
        <dbReference type="Pfam" id="PF01370"/>
    </source>
</evidence>
<dbReference type="AlphaFoldDB" id="A0A9Q8WND7"/>
<dbReference type="EMBL" id="CP019480">
    <property type="protein sequence ID" value="UQC89000.1"/>
    <property type="molecule type" value="Genomic_DNA"/>
</dbReference>
<organism evidence="2 3">
    <name type="scientific">Colletotrichum lupini</name>
    <dbReference type="NCBI Taxonomy" id="145971"/>
    <lineage>
        <taxon>Eukaryota</taxon>
        <taxon>Fungi</taxon>
        <taxon>Dikarya</taxon>
        <taxon>Ascomycota</taxon>
        <taxon>Pezizomycotina</taxon>
        <taxon>Sordariomycetes</taxon>
        <taxon>Hypocreomycetidae</taxon>
        <taxon>Glomerellales</taxon>
        <taxon>Glomerellaceae</taxon>
        <taxon>Colletotrichum</taxon>
        <taxon>Colletotrichum acutatum species complex</taxon>
    </lineage>
</organism>
<protein>
    <recommendedName>
        <fullName evidence="1">NAD-dependent epimerase/dehydratase domain-containing protein</fullName>
    </recommendedName>
</protein>
<evidence type="ECO:0000313" key="3">
    <source>
        <dbReference type="Proteomes" id="UP000830671"/>
    </source>
</evidence>
<gene>
    <name evidence="2" type="ORF">CLUP02_14527</name>
</gene>
<name>A0A9Q8WND7_9PEZI</name>
<proteinExistence type="predicted"/>
<sequence>MPAVNTWQAEADVLVKARCIGSWHLDVWWGDAGSTNQIPHCSSNYPCRRETLTGYSPNQRAGRVKLMVFCYSFVRRVYNTSLVKILTTTIIDPSNASNETLGLLDMATSRISNAACFIGLLFASTWLTRTHAKPPPSDTLWQVSPPLDYNDKLFAGWKQISVEAEIQIYNGVAENRTYAHHPELFAIGSDVLLIYSSAPVDEDSMGQDIWISTSSDNGSSWSSGRSLMPAALLPNQTETHNWKYWCDRGIAQRAWQALTFVHLEGELYAVGQSGSRWCPGRWAAAGRIARKVSLSGEPLADPCWLEQNDFTKSELYAETVYGTEYGMEYCARACEINAVLRKPDEAPAWSPWLYNNGLYAADGLHQMEEQTFAVWHNDSDSSTGGYWQRHWRDITSEANNTHSVWVEYNADPKGNGWYPKILNSHGNAIHQTNIPDAKTKQFLGKLDGTGDRFLLSNPRYNAADPQRQPLTLALSRGADQTYKSIGVLRTNATKAIVPDTRDGIKNRAFGFSYPSAVQVGRKLLIAYSENKENIWQYYGRIGNKEAAKKSKSPFHISETSSSVFKCEVEGQANYDVNDWRCTSGVRSTCSRTQHRSVTIGHGWSRLSAEYKSRHFHDIKVTRQVYSIPSQPGLNIAPNSIILSSKLFIMPEKLLFTGATGFIGGTVLTQLLNSSNKDINALSITALVRGQEQADILSQKGIHAVLFTGLDDSQFLTKIASEHDYVIHTPTGFHTGSAVALLEGLAERKKQTGRDVHFVHTSGTSNLAERTITQRSGDIHQWSDKEKVYEYEEKKESQEAYGQRTTDIAVVRTAEKTGVKAYIMMPPTVYGRGTGLFNQGSMQIPSIIRGAIKAGVPEYVGGGTARLGHVHVTDLAMLYELILSKVLSGETIPSGRRGIYFSNTGSHNWRDLAGLVGKAGASLGALESREPRSVSLEEAGSRWLNATPQIAEMNYAAHSSTKPVLAPELGWRPTKTEADWEASFVEAFQMVLDEQAQ</sequence>
<dbReference type="GO" id="GO:0005737">
    <property type="term" value="C:cytoplasm"/>
    <property type="evidence" value="ECO:0007669"/>
    <property type="project" value="TreeGrafter"/>
</dbReference>
<dbReference type="PANTHER" id="PTHR48079:SF6">
    <property type="entry name" value="NAD(P)-BINDING DOMAIN-CONTAINING PROTEIN-RELATED"/>
    <property type="match status" value="1"/>
</dbReference>
<dbReference type="SUPFAM" id="SSF51735">
    <property type="entry name" value="NAD(P)-binding Rossmann-fold domains"/>
    <property type="match status" value="1"/>
</dbReference>
<dbReference type="InterPro" id="IPR051783">
    <property type="entry name" value="NAD(P)-dependent_oxidoreduct"/>
</dbReference>
<dbReference type="GeneID" id="73348465"/>
<dbReference type="Pfam" id="PF01370">
    <property type="entry name" value="Epimerase"/>
    <property type="match status" value="1"/>
</dbReference>
<dbReference type="PANTHER" id="PTHR48079">
    <property type="entry name" value="PROTEIN YEEZ"/>
    <property type="match status" value="1"/>
</dbReference>
<dbReference type="Proteomes" id="UP000830671">
    <property type="component" value="Chromosome 8"/>
</dbReference>
<dbReference type="KEGG" id="clup:CLUP02_14527"/>
<reference evidence="2" key="1">
    <citation type="journal article" date="2021" name="Mol. Plant Microbe Interact.">
        <title>Complete Genome Sequence of the Plant-Pathogenic Fungus Colletotrichum lupini.</title>
        <authorList>
            <person name="Baroncelli R."/>
            <person name="Pensec F."/>
            <person name="Da Lio D."/>
            <person name="Boufleur T."/>
            <person name="Vicente I."/>
            <person name="Sarrocco S."/>
            <person name="Picot A."/>
            <person name="Baraldi E."/>
            <person name="Sukno S."/>
            <person name="Thon M."/>
            <person name="Le Floch G."/>
        </authorList>
    </citation>
    <scope>NUCLEOTIDE SEQUENCE</scope>
    <source>
        <strain evidence="2">IMI 504893</strain>
    </source>
</reference>